<evidence type="ECO:0000313" key="2">
    <source>
        <dbReference type="EMBL" id="AZE30514.1"/>
    </source>
</evidence>
<dbReference type="SUPFAM" id="SSF52833">
    <property type="entry name" value="Thioredoxin-like"/>
    <property type="match status" value="1"/>
</dbReference>
<dbReference type="Gene3D" id="3.40.30.10">
    <property type="entry name" value="Glutaredoxin"/>
    <property type="match status" value="1"/>
</dbReference>
<protein>
    <submittedName>
        <fullName evidence="2">2-hydroxychromene-2-carboxylate isomerase/DsbA-like thioredoxin domain</fullName>
    </submittedName>
</protein>
<dbReference type="EMBL" id="CP027750">
    <property type="protein sequence ID" value="AZE30514.1"/>
    <property type="molecule type" value="Genomic_DNA"/>
</dbReference>
<gene>
    <name evidence="2" type="ORF">C4K07_3731</name>
</gene>
<reference evidence="2 3" key="1">
    <citation type="submission" date="2018-03" db="EMBL/GenBank/DDBJ databases">
        <title>Diversity of phytobeneficial traits revealed by whole-genome analysis of worldwide-isolated phenazine-producing Pseudomonas spp.</title>
        <authorList>
            <person name="Biessy A."/>
            <person name="Novinscak A."/>
            <person name="Blom J."/>
            <person name="Leger G."/>
            <person name="Thomashow L.S."/>
            <person name="Cazorla F.M."/>
            <person name="Josic D."/>
            <person name="Filion M."/>
        </authorList>
    </citation>
    <scope>NUCLEOTIDE SEQUENCE [LARGE SCALE GENOMIC DNA]</scope>
    <source>
        <strain evidence="2 3">ChPhzS24</strain>
    </source>
</reference>
<dbReference type="PANTHER" id="PTHR13887:SF41">
    <property type="entry name" value="THIOREDOXIN SUPERFAMILY PROTEIN"/>
    <property type="match status" value="1"/>
</dbReference>
<evidence type="ECO:0000259" key="1">
    <source>
        <dbReference type="Pfam" id="PF01323"/>
    </source>
</evidence>
<dbReference type="RefSeq" id="WP_124301813.1">
    <property type="nucleotide sequence ID" value="NZ_CP027719.1"/>
</dbReference>
<sequence>MGNVIHLAYDFINPWCWIGELNLRQAMAAAHRPRPIVYVPSRCAFDLPASHIEQGEYARRRFGSLARSRLFEAQITRAGQALGLRFAFERIERLVDSDPAHSLMLERAARGGDCAALFARIFRAYFCEGRDIGDARVLAELGGDGKREQERLLDYLRGGEGLAALQRHKCDAADWSGGVLPAFRIGDTRVSGAQPGALLARVLRDATVADAQVAHALG</sequence>
<evidence type="ECO:0000313" key="3">
    <source>
        <dbReference type="Proteomes" id="UP000280455"/>
    </source>
</evidence>
<keyword evidence="2" id="KW-0413">Isomerase</keyword>
<feature type="domain" description="DSBA-like thioredoxin" evidence="1">
    <location>
        <begin position="7"/>
        <end position="202"/>
    </location>
</feature>
<dbReference type="InterPro" id="IPR001853">
    <property type="entry name" value="DSBA-like_thioredoxin_dom"/>
</dbReference>
<dbReference type="InterPro" id="IPR036249">
    <property type="entry name" value="Thioredoxin-like_sf"/>
</dbReference>
<dbReference type="Pfam" id="PF01323">
    <property type="entry name" value="DSBA"/>
    <property type="match status" value="1"/>
</dbReference>
<accession>A0AAD1E817</accession>
<dbReference type="GO" id="GO:0016853">
    <property type="term" value="F:isomerase activity"/>
    <property type="evidence" value="ECO:0007669"/>
    <property type="project" value="UniProtKB-KW"/>
</dbReference>
<dbReference type="GO" id="GO:0016491">
    <property type="term" value="F:oxidoreductase activity"/>
    <property type="evidence" value="ECO:0007669"/>
    <property type="project" value="InterPro"/>
</dbReference>
<dbReference type="AlphaFoldDB" id="A0AAD1E817"/>
<proteinExistence type="predicted"/>
<dbReference type="Proteomes" id="UP000280455">
    <property type="component" value="Chromosome"/>
</dbReference>
<dbReference type="PANTHER" id="PTHR13887">
    <property type="entry name" value="GLUTATHIONE S-TRANSFERASE KAPPA"/>
    <property type="match status" value="1"/>
</dbReference>
<name>A0AAD1E817_9PSED</name>
<organism evidence="2 3">
    <name type="scientific">Pseudomonas chlororaphis subsp. aureofaciens</name>
    <dbReference type="NCBI Taxonomy" id="587851"/>
    <lineage>
        <taxon>Bacteria</taxon>
        <taxon>Pseudomonadati</taxon>
        <taxon>Pseudomonadota</taxon>
        <taxon>Gammaproteobacteria</taxon>
        <taxon>Pseudomonadales</taxon>
        <taxon>Pseudomonadaceae</taxon>
        <taxon>Pseudomonas</taxon>
    </lineage>
</organism>